<dbReference type="Proteomes" id="UP001470230">
    <property type="component" value="Unassembled WGS sequence"/>
</dbReference>
<evidence type="ECO:0000256" key="2">
    <source>
        <dbReference type="ARBA" id="ARBA00022679"/>
    </source>
</evidence>
<keyword evidence="2 8" id="KW-0808">Transferase</keyword>
<dbReference type="PANTHER" id="PTHR22883">
    <property type="entry name" value="ZINC FINGER DHHC DOMAIN CONTAINING PROTEIN"/>
    <property type="match status" value="1"/>
</dbReference>
<keyword evidence="5 8" id="KW-0472">Membrane</keyword>
<feature type="transmembrane region" description="Helical" evidence="8">
    <location>
        <begin position="82"/>
        <end position="103"/>
    </location>
</feature>
<dbReference type="EMBL" id="JAPFFF010000007">
    <property type="protein sequence ID" value="KAK8886686.1"/>
    <property type="molecule type" value="Genomic_DNA"/>
</dbReference>
<feature type="transmembrane region" description="Helical" evidence="8">
    <location>
        <begin position="240"/>
        <end position="263"/>
    </location>
</feature>
<evidence type="ECO:0000256" key="4">
    <source>
        <dbReference type="ARBA" id="ARBA00022989"/>
    </source>
</evidence>
<reference evidence="10 11" key="1">
    <citation type="submission" date="2024-04" db="EMBL/GenBank/DDBJ databases">
        <title>Tritrichomonas musculus Genome.</title>
        <authorList>
            <person name="Alves-Ferreira E."/>
            <person name="Grigg M."/>
            <person name="Lorenzi H."/>
            <person name="Galac M."/>
        </authorList>
    </citation>
    <scope>NUCLEOTIDE SEQUENCE [LARGE SCALE GENOMIC DNA]</scope>
    <source>
        <strain evidence="10 11">EAF2021</strain>
    </source>
</reference>
<comment type="catalytic activity">
    <reaction evidence="8">
        <text>L-cysteinyl-[protein] + hexadecanoyl-CoA = S-hexadecanoyl-L-cysteinyl-[protein] + CoA</text>
        <dbReference type="Rhea" id="RHEA:36683"/>
        <dbReference type="Rhea" id="RHEA-COMP:10131"/>
        <dbReference type="Rhea" id="RHEA-COMP:11032"/>
        <dbReference type="ChEBI" id="CHEBI:29950"/>
        <dbReference type="ChEBI" id="CHEBI:57287"/>
        <dbReference type="ChEBI" id="CHEBI:57379"/>
        <dbReference type="ChEBI" id="CHEBI:74151"/>
        <dbReference type="EC" id="2.3.1.225"/>
    </reaction>
</comment>
<evidence type="ECO:0000256" key="5">
    <source>
        <dbReference type="ARBA" id="ARBA00023136"/>
    </source>
</evidence>
<keyword evidence="11" id="KW-1185">Reference proteome</keyword>
<evidence type="ECO:0000256" key="1">
    <source>
        <dbReference type="ARBA" id="ARBA00004141"/>
    </source>
</evidence>
<keyword evidence="3 8" id="KW-0812">Transmembrane</keyword>
<dbReference type="InterPro" id="IPR001594">
    <property type="entry name" value="Palmitoyltrfase_DHHC"/>
</dbReference>
<evidence type="ECO:0000256" key="7">
    <source>
        <dbReference type="ARBA" id="ARBA00038298"/>
    </source>
</evidence>
<sequence>MNWFHLLIAFVPNLLIIILSFLLAEVAFEITIPNLLEVIKKESNSTSKFAIQQKDNLTTGFTNNNAEEIYLEKNKISFKYTFFLYLLQFIKIISLISFLLFIWCWITAATIDPGSVINDLKHRKIKVYNSNGDNNALQVGKENTQNCNSYNYLKNRSDNANINDNFNSNQENFFYCDALSLIRNGKIPYCLQNLPFCEICKVPRPPGAVHCSVCRCCILRCDHHCAILGQCVGDRNIKCFFLSFLYSAIFCFSHFTAALWYLLKTPDDFLSLTNIIIFIFSVYSIIGGFSLICFDVSFFIDFSRTFLADDDNKNNQKTSEMNNTNTNISHTRSNPIFSCNLKIKRFWLTLGNNWFERLLPIHNKTTDFAWKDVCWNSDNFL</sequence>
<dbReference type="PROSITE" id="PS50216">
    <property type="entry name" value="DHHC"/>
    <property type="match status" value="1"/>
</dbReference>
<feature type="transmembrane region" description="Helical" evidence="8">
    <location>
        <begin position="6"/>
        <end position="28"/>
    </location>
</feature>
<evidence type="ECO:0000256" key="3">
    <source>
        <dbReference type="ARBA" id="ARBA00022692"/>
    </source>
</evidence>
<dbReference type="InterPro" id="IPR039859">
    <property type="entry name" value="PFA4/ZDH16/20/ERF2-like"/>
</dbReference>
<dbReference type="Pfam" id="PF01529">
    <property type="entry name" value="DHHC"/>
    <property type="match status" value="1"/>
</dbReference>
<accession>A0ABR2K7C7</accession>
<comment type="similarity">
    <text evidence="7">Belongs to the DHHC palmitoyltransferase family. PFA5 subfamily.</text>
</comment>
<keyword evidence="6 8" id="KW-0012">Acyltransferase</keyword>
<evidence type="ECO:0000259" key="9">
    <source>
        <dbReference type="Pfam" id="PF01529"/>
    </source>
</evidence>
<comment type="domain">
    <text evidence="8">The DHHC domain is required for palmitoyltransferase activity.</text>
</comment>
<gene>
    <name evidence="10" type="ORF">M9Y10_042153</name>
</gene>
<evidence type="ECO:0000256" key="6">
    <source>
        <dbReference type="ARBA" id="ARBA00023315"/>
    </source>
</evidence>
<name>A0ABR2K7C7_9EUKA</name>
<comment type="caution">
    <text evidence="10">The sequence shown here is derived from an EMBL/GenBank/DDBJ whole genome shotgun (WGS) entry which is preliminary data.</text>
</comment>
<comment type="subcellular location">
    <subcellularLocation>
        <location evidence="1">Membrane</location>
        <topology evidence="1">Multi-pass membrane protein</topology>
    </subcellularLocation>
</comment>
<evidence type="ECO:0000256" key="8">
    <source>
        <dbReference type="RuleBase" id="RU079119"/>
    </source>
</evidence>
<protein>
    <recommendedName>
        <fullName evidence="8">Palmitoyltransferase</fullName>
        <ecNumber evidence="8">2.3.1.225</ecNumber>
    </recommendedName>
</protein>
<dbReference type="EC" id="2.3.1.225" evidence="8"/>
<evidence type="ECO:0000313" key="11">
    <source>
        <dbReference type="Proteomes" id="UP001470230"/>
    </source>
</evidence>
<proteinExistence type="inferred from homology"/>
<dbReference type="PANTHER" id="PTHR22883:SF23">
    <property type="entry name" value="PALMITOYLTRANSFERASE ZDHHC6"/>
    <property type="match status" value="1"/>
</dbReference>
<evidence type="ECO:0000313" key="10">
    <source>
        <dbReference type="EMBL" id="KAK8886686.1"/>
    </source>
</evidence>
<feature type="domain" description="Palmitoyltransferase DHHC" evidence="9">
    <location>
        <begin position="195"/>
        <end position="300"/>
    </location>
</feature>
<feature type="transmembrane region" description="Helical" evidence="8">
    <location>
        <begin position="275"/>
        <end position="300"/>
    </location>
</feature>
<keyword evidence="4 8" id="KW-1133">Transmembrane helix</keyword>
<organism evidence="10 11">
    <name type="scientific">Tritrichomonas musculus</name>
    <dbReference type="NCBI Taxonomy" id="1915356"/>
    <lineage>
        <taxon>Eukaryota</taxon>
        <taxon>Metamonada</taxon>
        <taxon>Parabasalia</taxon>
        <taxon>Tritrichomonadida</taxon>
        <taxon>Tritrichomonadidae</taxon>
        <taxon>Tritrichomonas</taxon>
    </lineage>
</organism>